<evidence type="ECO:0000313" key="3">
    <source>
        <dbReference type="Proteomes" id="UP000001306"/>
    </source>
</evidence>
<organism evidence="2 3">
    <name type="scientific">Leifsonia xyli subsp. xyli (strain CTCB07)</name>
    <dbReference type="NCBI Taxonomy" id="281090"/>
    <lineage>
        <taxon>Bacteria</taxon>
        <taxon>Bacillati</taxon>
        <taxon>Actinomycetota</taxon>
        <taxon>Actinomycetes</taxon>
        <taxon>Micrococcales</taxon>
        <taxon>Microbacteriaceae</taxon>
        <taxon>Leifsonia</taxon>
    </lineage>
</organism>
<dbReference type="KEGG" id="lxx:Lxx19730"/>
<evidence type="ECO:0000313" key="2">
    <source>
        <dbReference type="EMBL" id="AAT89688.1"/>
    </source>
</evidence>
<dbReference type="AlphaFoldDB" id="Q6AD56"/>
<name>Q6AD56_LEIXX</name>
<dbReference type="PANTHER" id="PTHR36151">
    <property type="entry name" value="BLR2777 PROTEIN"/>
    <property type="match status" value="1"/>
</dbReference>
<accession>Q6AD56</accession>
<dbReference type="Pfam" id="PF09995">
    <property type="entry name" value="MPAB_Lcp_cat"/>
    <property type="match status" value="1"/>
</dbReference>
<feature type="domain" description="ER-bound oxygenase mpaB/mpaB'/Rubber oxygenase catalytic" evidence="1">
    <location>
        <begin position="21"/>
        <end position="195"/>
    </location>
</feature>
<dbReference type="eggNOG" id="COG3662">
    <property type="taxonomic scope" value="Bacteria"/>
</dbReference>
<gene>
    <name evidence="2" type="ordered locus">Lxx19730</name>
</gene>
<reference evidence="2 3" key="1">
    <citation type="journal article" date="2004" name="Mol. Plant Microbe Interact.">
        <title>The genome sequence of the Gram-positive sugarcane pathogen Leifsonia xyli subsp. xyli.</title>
        <authorList>
            <person name="Monteiro-Vitorello C.B."/>
            <person name="Camargo L.E.A."/>
            <person name="Van Sluys M.A."/>
            <person name="Kitajima J.P."/>
            <person name="Truffi D."/>
            <person name="do Amaral A.M."/>
            <person name="Harakava R."/>
            <person name="de Oliveira J.C.F."/>
            <person name="Wood D."/>
            <person name="de Oliveira M.C."/>
            <person name="Miyaki C.Y."/>
            <person name="Takita M.A."/>
            <person name="da Silva A.C.R."/>
            <person name="Furlan L.R."/>
            <person name="Carraro D.M."/>
            <person name="Camarotte G."/>
            <person name="Almeida N.F. Jr."/>
            <person name="Carrer H."/>
            <person name="Coutinho L.L."/>
            <person name="El-Dorry H.A."/>
            <person name="Ferro M.I.T."/>
            <person name="Gagliardi P.R."/>
            <person name="Giglioti E."/>
            <person name="Goldman M.H.S."/>
            <person name="Goldman G.H."/>
            <person name="Kimura E.T."/>
            <person name="Ferro E.S."/>
            <person name="Kuramae E.E."/>
            <person name="Lemos E.G.M."/>
            <person name="Lemos M.V.F."/>
            <person name="Mauro S.M.Z."/>
            <person name="Machado M.A."/>
            <person name="Marino C.L."/>
            <person name="Menck C.F."/>
            <person name="Nunes L.R."/>
            <person name="Oliveira R.C."/>
            <person name="Pereira G.G."/>
            <person name="Siqueira W."/>
            <person name="de Souza A.A."/>
            <person name="Tsai S.M."/>
            <person name="Zanca A.S."/>
            <person name="Simpson A.J.G."/>
            <person name="Brumbley S.M."/>
            <person name="Setubal J.C."/>
        </authorList>
    </citation>
    <scope>NUCLEOTIDE SEQUENCE [LARGE SCALE GENOMIC DNA]</scope>
    <source>
        <strain evidence="2 3">CTCB07</strain>
    </source>
</reference>
<proteinExistence type="predicted"/>
<dbReference type="EMBL" id="AE016822">
    <property type="protein sequence ID" value="AAT89688.1"/>
    <property type="molecule type" value="Genomic_DNA"/>
</dbReference>
<sequence length="196" mass="21817">MRVRSKDGETTFEQILSEALALALAGGGRAILLQIAHPAVGRGVVEHSDFARRAMDRFHGTMMFVYTAAFGTPEEYAEVRRRVNQAHEPVHAPASEGQPAYSAFDVSLQLWVAATLHHTMIDLHERVFDPLAPAEREQVYQRFRSRDRMLQAHPGAWPQDSAAFDAYWAESLGRLQVSDDARAVAHQLLSLSDVPA</sequence>
<dbReference type="HOGENOM" id="CLU_1388721_0_0_11"/>
<dbReference type="Proteomes" id="UP000001306">
    <property type="component" value="Chromosome"/>
</dbReference>
<keyword evidence="3" id="KW-1185">Reference proteome</keyword>
<protein>
    <recommendedName>
        <fullName evidence="1">ER-bound oxygenase mpaB/mpaB'/Rubber oxygenase catalytic domain-containing protein</fullName>
    </recommendedName>
</protein>
<evidence type="ECO:0000259" key="1">
    <source>
        <dbReference type="Pfam" id="PF09995"/>
    </source>
</evidence>
<dbReference type="InterPro" id="IPR018713">
    <property type="entry name" value="MPAB/Lcp_cat_dom"/>
</dbReference>
<dbReference type="GO" id="GO:0016491">
    <property type="term" value="F:oxidoreductase activity"/>
    <property type="evidence" value="ECO:0007669"/>
    <property type="project" value="InterPro"/>
</dbReference>
<dbReference type="PANTHER" id="PTHR36151:SF3">
    <property type="entry name" value="ER-BOUND OXYGENASE MPAB_MPAB'_RUBBER OXYGENASE CATALYTIC DOMAIN-CONTAINING PROTEIN"/>
    <property type="match status" value="1"/>
</dbReference>